<sequence>KLIDIINDNKKYALNQEYSSEAIQIEIENEYNNILKVVKSKYTNKIRQKTLRRLKRKYPDEKKKKEIKIENINKVLYLKSTDENMIKRQQNRDREAETYTKEYLINLSDFYEKLIDKIYSSHIKIENDCSVEEYGKNYFEKLFADLL</sequence>
<feature type="non-terminal residue" evidence="1">
    <location>
        <position position="1"/>
    </location>
</feature>
<proteinExistence type="predicted"/>
<organism evidence="1 2">
    <name type="scientific">Racocetra persica</name>
    <dbReference type="NCBI Taxonomy" id="160502"/>
    <lineage>
        <taxon>Eukaryota</taxon>
        <taxon>Fungi</taxon>
        <taxon>Fungi incertae sedis</taxon>
        <taxon>Mucoromycota</taxon>
        <taxon>Glomeromycotina</taxon>
        <taxon>Glomeromycetes</taxon>
        <taxon>Diversisporales</taxon>
        <taxon>Gigasporaceae</taxon>
        <taxon>Racocetra</taxon>
    </lineage>
</organism>
<evidence type="ECO:0000313" key="1">
    <source>
        <dbReference type="EMBL" id="CAG8820958.1"/>
    </source>
</evidence>
<keyword evidence="2" id="KW-1185">Reference proteome</keyword>
<protein>
    <submittedName>
        <fullName evidence="1">6996_t:CDS:1</fullName>
    </submittedName>
</protein>
<comment type="caution">
    <text evidence="1">The sequence shown here is derived from an EMBL/GenBank/DDBJ whole genome shotgun (WGS) entry which is preliminary data.</text>
</comment>
<accession>A0ACA9S1U5</accession>
<dbReference type="EMBL" id="CAJVQC010084288">
    <property type="protein sequence ID" value="CAG8820958.1"/>
    <property type="molecule type" value="Genomic_DNA"/>
</dbReference>
<evidence type="ECO:0000313" key="2">
    <source>
        <dbReference type="Proteomes" id="UP000789920"/>
    </source>
</evidence>
<dbReference type="Proteomes" id="UP000789920">
    <property type="component" value="Unassembled WGS sequence"/>
</dbReference>
<gene>
    <name evidence="1" type="ORF">RPERSI_LOCUS25468</name>
</gene>
<name>A0ACA9S1U5_9GLOM</name>
<reference evidence="1" key="1">
    <citation type="submission" date="2021-06" db="EMBL/GenBank/DDBJ databases">
        <authorList>
            <person name="Kallberg Y."/>
            <person name="Tangrot J."/>
            <person name="Rosling A."/>
        </authorList>
    </citation>
    <scope>NUCLEOTIDE SEQUENCE</scope>
    <source>
        <strain evidence="1">MA461A</strain>
    </source>
</reference>